<organism evidence="1">
    <name type="scientific">Podoviridae sp. ct8Lf7</name>
    <dbReference type="NCBI Taxonomy" id="2827723"/>
    <lineage>
        <taxon>Viruses</taxon>
        <taxon>Duplodnaviria</taxon>
        <taxon>Heunggongvirae</taxon>
        <taxon>Uroviricota</taxon>
        <taxon>Caudoviricetes</taxon>
    </lineage>
</organism>
<reference evidence="1" key="1">
    <citation type="journal article" date="2021" name="Proc. Natl. Acad. Sci. U.S.A.">
        <title>A Catalog of Tens of Thousands of Viruses from Human Metagenomes Reveals Hidden Associations with Chronic Diseases.</title>
        <authorList>
            <person name="Tisza M.J."/>
            <person name="Buck C.B."/>
        </authorList>
    </citation>
    <scope>NUCLEOTIDE SEQUENCE</scope>
    <source>
        <strain evidence="1">Ct8Lf7</strain>
    </source>
</reference>
<name>A0A8S5S173_9CAUD</name>
<protein>
    <submittedName>
        <fullName evidence="1">Uncharacterized protein</fullName>
    </submittedName>
</protein>
<dbReference type="EMBL" id="BK032511">
    <property type="protein sequence ID" value="DAF44648.1"/>
    <property type="molecule type" value="Genomic_DNA"/>
</dbReference>
<proteinExistence type="predicted"/>
<accession>A0A8S5S173</accession>
<evidence type="ECO:0000313" key="1">
    <source>
        <dbReference type="EMBL" id="DAF44648.1"/>
    </source>
</evidence>
<sequence>MELFLILLAIIIVICYYKYDPCLDVTVYGDILLWYNTKGGRDYVTLKRSRRY</sequence>